<reference evidence="2" key="1">
    <citation type="journal article" date="2014" name="PLoS ONE">
        <title>Presence and analysis of plasmids in human and animal associated arcobacter species.</title>
        <authorList>
            <person name="Douidah L."/>
            <person name="De Zutter L."/>
            <person name="Van Nieuwerburgh F."/>
            <person name="Deforce D."/>
            <person name="Ingmer H."/>
            <person name="Vandenberg O."/>
            <person name="Van den Abeele A.M."/>
            <person name="Houf K."/>
        </authorList>
    </citation>
    <scope>NUCLEOTIDE SEQUENCE</scope>
    <source>
        <strain evidence="2">AC1119</strain>
        <plasmid evidence="2">AB-1119-LD</plasmid>
    </source>
</reference>
<evidence type="ECO:0000313" key="2">
    <source>
        <dbReference type="EMBL" id="AHG28736.1"/>
    </source>
</evidence>
<accession>W0LW19</accession>
<keyword evidence="1" id="KW-1133">Transmembrane helix</keyword>
<name>W0LW19_9BACT</name>
<organism evidence="2">
    <name type="scientific">Aliarcobacter butzleri</name>
    <dbReference type="NCBI Taxonomy" id="28197"/>
    <lineage>
        <taxon>Bacteria</taxon>
        <taxon>Pseudomonadati</taxon>
        <taxon>Campylobacterota</taxon>
        <taxon>Epsilonproteobacteria</taxon>
        <taxon>Campylobacterales</taxon>
        <taxon>Arcobacteraceae</taxon>
        <taxon>Aliarcobacter</taxon>
    </lineage>
</organism>
<feature type="transmembrane region" description="Helical" evidence="1">
    <location>
        <begin position="42"/>
        <end position="62"/>
    </location>
</feature>
<dbReference type="EMBL" id="KF740630">
    <property type="protein sequence ID" value="AHG28736.1"/>
    <property type="molecule type" value="Genomic_DNA"/>
</dbReference>
<dbReference type="AlphaFoldDB" id="W0LW19"/>
<geneLocation type="plasmid" evidence="2">
    <name>AB-1119-LD</name>
</geneLocation>
<keyword evidence="2" id="KW-0614">Plasmid</keyword>
<evidence type="ECO:0000256" key="1">
    <source>
        <dbReference type="SAM" id="Phobius"/>
    </source>
</evidence>
<feature type="transmembrane region" description="Helical" evidence="1">
    <location>
        <begin position="12"/>
        <end position="30"/>
    </location>
</feature>
<keyword evidence="1" id="KW-0812">Transmembrane</keyword>
<keyword evidence="1" id="KW-0472">Membrane</keyword>
<protein>
    <submittedName>
        <fullName evidence="2">Uncharacterized protein</fullName>
    </submittedName>
</protein>
<proteinExistence type="predicted"/>
<sequence length="66" mass="7830">MKEKLLTLVFDLLIYILIISCFLGVYWLGLNSYVLYKKGINSAFILSGLFFIFNIIFILFIMKKRR</sequence>